<dbReference type="GO" id="GO:0008932">
    <property type="term" value="F:lytic endotransglycosylase activity"/>
    <property type="evidence" value="ECO:0007669"/>
    <property type="project" value="TreeGrafter"/>
</dbReference>
<dbReference type="SUPFAM" id="SSF53955">
    <property type="entry name" value="Lysozyme-like"/>
    <property type="match status" value="1"/>
</dbReference>
<dbReference type="CDD" id="cd16894">
    <property type="entry name" value="MltD-like"/>
    <property type="match status" value="1"/>
</dbReference>
<dbReference type="Pfam" id="PF01476">
    <property type="entry name" value="LysM"/>
    <property type="match status" value="3"/>
</dbReference>
<dbReference type="CDD" id="cd00118">
    <property type="entry name" value="LysM"/>
    <property type="match status" value="2"/>
</dbReference>
<feature type="domain" description="LysM" evidence="2">
    <location>
        <begin position="435"/>
        <end position="479"/>
    </location>
</feature>
<dbReference type="AlphaFoldDB" id="A0A0M4D1N0"/>
<dbReference type="InterPro" id="IPR008258">
    <property type="entry name" value="Transglycosylase_SLT_dom_1"/>
</dbReference>
<dbReference type="InterPro" id="IPR036779">
    <property type="entry name" value="LysM_dom_sf"/>
</dbReference>
<feature type="domain" description="LysM" evidence="2">
    <location>
        <begin position="506"/>
        <end position="550"/>
    </location>
</feature>
<evidence type="ECO:0000313" key="4">
    <source>
        <dbReference type="Proteomes" id="UP000057158"/>
    </source>
</evidence>
<dbReference type="InterPro" id="IPR023346">
    <property type="entry name" value="Lysozyme-like_dom_sf"/>
</dbReference>
<dbReference type="InterPro" id="IPR018392">
    <property type="entry name" value="LysM"/>
</dbReference>
<dbReference type="SUPFAM" id="SSF54106">
    <property type="entry name" value="LysM domain"/>
    <property type="match status" value="3"/>
</dbReference>
<dbReference type="PANTHER" id="PTHR33734">
    <property type="entry name" value="LYSM DOMAIN-CONTAINING GPI-ANCHORED PROTEIN 2"/>
    <property type="match status" value="1"/>
</dbReference>
<feature type="chain" id="PRO_5005791760" evidence="1">
    <location>
        <begin position="22"/>
        <end position="558"/>
    </location>
</feature>
<evidence type="ECO:0000313" key="3">
    <source>
        <dbReference type="EMBL" id="ALC17002.1"/>
    </source>
</evidence>
<dbReference type="PANTHER" id="PTHR33734:SF22">
    <property type="entry name" value="MEMBRANE-BOUND LYTIC MUREIN TRANSGLYCOSYLASE D"/>
    <property type="match status" value="1"/>
</dbReference>
<dbReference type="PROSITE" id="PS51782">
    <property type="entry name" value="LYSM"/>
    <property type="match status" value="3"/>
</dbReference>
<gene>
    <name evidence="3" type="ORF">DSOUD_2238</name>
</gene>
<proteinExistence type="predicted"/>
<dbReference type="Gene3D" id="3.10.350.10">
    <property type="entry name" value="LysM domain"/>
    <property type="match status" value="3"/>
</dbReference>
<dbReference type="Pfam" id="PF01464">
    <property type="entry name" value="SLT"/>
    <property type="match status" value="1"/>
</dbReference>
<sequence>MKVILAAALILFVAGCLPYSASEGVTGHPANPDPVRSEALAPQESPLLVENQAPAVVATDLLEEVAAVDPETIEDNLLLNGADQLPPDNEGVTVAPVAVTFDFPVVENEKVRYFIDYYSGRGHGTFTRWLERSGRYLPLMRQIFSEEDLPLDLTYLAMIESGFNNRAYSWANAVGPWQFIESTGRMMGLKSDWWYDERRDFEKSTRAAARFLKDLNRRFDGDWNLAIASYNAGPGKMAHAIRKYNTRDFWEISRGKYLQLETKNYLPKLMAALIIAKEPEKYGFTDIEYQDPHDFETVQVPTATDLEVIARLCGADYETVKALNPELKRWCTPPGIRDYEVRIPLGSRERFEKGYALLPHEDRANYKRHRIAPGDTLLALSHKYKIRVADIIALNGIKNPKALRIGADLILPLKKGYTSLPVDELKDDYVRSRRQTYTVRSGDSLWKIARRFNVSEKELRVWNRLGWSNTIRPGQTLVVSAGAAKAVKPQTVAGKGTKDDGPVRKIVYKVRAGDTLWGIGKQFSVNTRQIMAWNELSADHILRPGDKLTLMVAGGSRG</sequence>
<reference evidence="3 4" key="1">
    <citation type="submission" date="2015-07" db="EMBL/GenBank/DDBJ databases">
        <title>Isolation and Genomic Characterization of a Novel Halophilic Metal-Reducing Deltaproteobacterium from the Deep Subsurface.</title>
        <authorList>
            <person name="Badalamenti J.P."/>
            <person name="Summers Z.M."/>
            <person name="Gralnick J.A."/>
            <person name="Bond D.R."/>
        </authorList>
    </citation>
    <scope>NUCLEOTIDE SEQUENCE [LARGE SCALE GENOMIC DNA]</scope>
    <source>
        <strain evidence="3 4">WTL</strain>
    </source>
</reference>
<dbReference type="RefSeq" id="WP_053551049.1">
    <property type="nucleotide sequence ID" value="NZ_CP010802.1"/>
</dbReference>
<dbReference type="Gene3D" id="1.10.530.10">
    <property type="match status" value="1"/>
</dbReference>
<keyword evidence="1" id="KW-0732">Signal</keyword>
<accession>A0A0M4D1N0</accession>
<organism evidence="3 4">
    <name type="scientific">Desulfuromonas soudanensis</name>
    <dbReference type="NCBI Taxonomy" id="1603606"/>
    <lineage>
        <taxon>Bacteria</taxon>
        <taxon>Pseudomonadati</taxon>
        <taxon>Thermodesulfobacteriota</taxon>
        <taxon>Desulfuromonadia</taxon>
        <taxon>Desulfuromonadales</taxon>
        <taxon>Desulfuromonadaceae</taxon>
        <taxon>Desulfuromonas</taxon>
    </lineage>
</organism>
<dbReference type="OrthoDB" id="9815002at2"/>
<dbReference type="STRING" id="1603606.DSOUD_2238"/>
<evidence type="ECO:0000256" key="1">
    <source>
        <dbReference type="SAM" id="SignalP"/>
    </source>
</evidence>
<dbReference type="PATRIC" id="fig|1603606.3.peg.2418"/>
<feature type="signal peptide" evidence="1">
    <location>
        <begin position="1"/>
        <end position="21"/>
    </location>
</feature>
<dbReference type="KEGG" id="des:DSOUD_2238"/>
<evidence type="ECO:0000259" key="2">
    <source>
        <dbReference type="PROSITE" id="PS51782"/>
    </source>
</evidence>
<dbReference type="EMBL" id="CP010802">
    <property type="protein sequence ID" value="ALC17002.1"/>
    <property type="molecule type" value="Genomic_DNA"/>
</dbReference>
<dbReference type="PROSITE" id="PS51257">
    <property type="entry name" value="PROKAR_LIPOPROTEIN"/>
    <property type="match status" value="1"/>
</dbReference>
<name>A0A0M4D1N0_9BACT</name>
<dbReference type="SMART" id="SM00257">
    <property type="entry name" value="LysM"/>
    <property type="match status" value="3"/>
</dbReference>
<protein>
    <submittedName>
        <fullName evidence="3">Lytic transglycosylase</fullName>
    </submittedName>
</protein>
<dbReference type="Proteomes" id="UP000057158">
    <property type="component" value="Chromosome"/>
</dbReference>
<keyword evidence="4" id="KW-1185">Reference proteome</keyword>
<feature type="domain" description="LysM" evidence="2">
    <location>
        <begin position="367"/>
        <end position="411"/>
    </location>
</feature>